<dbReference type="EMBL" id="JAJAGQ010000005">
    <property type="protein sequence ID" value="KAJ8562409.1"/>
    <property type="molecule type" value="Genomic_DNA"/>
</dbReference>
<evidence type="ECO:0000256" key="4">
    <source>
        <dbReference type="ARBA" id="ARBA00022821"/>
    </source>
</evidence>
<evidence type="ECO:0000313" key="7">
    <source>
        <dbReference type="EMBL" id="KAJ8562409.1"/>
    </source>
</evidence>
<keyword evidence="3" id="KW-0295">Fungicide</keyword>
<dbReference type="Gene3D" id="3.30.30.10">
    <property type="entry name" value="Knottin, scorpion toxin-like"/>
    <property type="match status" value="1"/>
</dbReference>
<feature type="signal peptide" evidence="6">
    <location>
        <begin position="1"/>
        <end position="31"/>
    </location>
</feature>
<dbReference type="OrthoDB" id="1851987at2759"/>
<evidence type="ECO:0000256" key="2">
    <source>
        <dbReference type="ARBA" id="ARBA00022529"/>
    </source>
</evidence>
<feature type="chain" id="PRO_5040506342" description="Defensin-like protein 1" evidence="6">
    <location>
        <begin position="32"/>
        <end position="84"/>
    </location>
</feature>
<protein>
    <recommendedName>
        <fullName evidence="9">Defensin-like protein 1</fullName>
    </recommendedName>
</protein>
<dbReference type="GO" id="GO:0050832">
    <property type="term" value="P:defense response to fungus"/>
    <property type="evidence" value="ECO:0007669"/>
    <property type="project" value="UniProtKB-KW"/>
</dbReference>
<dbReference type="InterPro" id="IPR010851">
    <property type="entry name" value="DEFL"/>
</dbReference>
<dbReference type="SUPFAM" id="SSF57095">
    <property type="entry name" value="Scorpion toxin-like"/>
    <property type="match status" value="1"/>
</dbReference>
<dbReference type="AlphaFoldDB" id="A0A9Q1MNZ1"/>
<dbReference type="Pfam" id="PF25052">
    <property type="entry name" value="AtDEF-like"/>
    <property type="match status" value="1"/>
</dbReference>
<evidence type="ECO:0000256" key="5">
    <source>
        <dbReference type="ARBA" id="ARBA00023157"/>
    </source>
</evidence>
<evidence type="ECO:0000256" key="3">
    <source>
        <dbReference type="ARBA" id="ARBA00022577"/>
    </source>
</evidence>
<keyword evidence="2" id="KW-0929">Antimicrobial</keyword>
<gene>
    <name evidence="7" type="ORF">K7X08_011700</name>
</gene>
<accession>A0A9Q1MNZ1</accession>
<proteinExistence type="inferred from homology"/>
<keyword evidence="6" id="KW-0732">Signal</keyword>
<name>A0A9Q1MNZ1_9SOLA</name>
<evidence type="ECO:0000256" key="1">
    <source>
        <dbReference type="ARBA" id="ARBA00006722"/>
    </source>
</evidence>
<evidence type="ECO:0008006" key="9">
    <source>
        <dbReference type="Google" id="ProtNLM"/>
    </source>
</evidence>
<comment type="similarity">
    <text evidence="1">Belongs to the DEFL family.</text>
</comment>
<keyword evidence="8" id="KW-1185">Reference proteome</keyword>
<evidence type="ECO:0000256" key="6">
    <source>
        <dbReference type="SAM" id="SignalP"/>
    </source>
</evidence>
<dbReference type="Proteomes" id="UP001152561">
    <property type="component" value="Unassembled WGS sequence"/>
</dbReference>
<dbReference type="GO" id="GO:0031640">
    <property type="term" value="P:killing of cells of another organism"/>
    <property type="evidence" value="ECO:0007669"/>
    <property type="project" value="UniProtKB-KW"/>
</dbReference>
<organism evidence="7 8">
    <name type="scientific">Anisodus acutangulus</name>
    <dbReference type="NCBI Taxonomy" id="402998"/>
    <lineage>
        <taxon>Eukaryota</taxon>
        <taxon>Viridiplantae</taxon>
        <taxon>Streptophyta</taxon>
        <taxon>Embryophyta</taxon>
        <taxon>Tracheophyta</taxon>
        <taxon>Spermatophyta</taxon>
        <taxon>Magnoliopsida</taxon>
        <taxon>eudicotyledons</taxon>
        <taxon>Gunneridae</taxon>
        <taxon>Pentapetalae</taxon>
        <taxon>asterids</taxon>
        <taxon>lamiids</taxon>
        <taxon>Solanales</taxon>
        <taxon>Solanaceae</taxon>
        <taxon>Solanoideae</taxon>
        <taxon>Hyoscyameae</taxon>
        <taxon>Anisodus</taxon>
    </lineage>
</organism>
<reference evidence="8" key="1">
    <citation type="journal article" date="2023" name="Proc. Natl. Acad. Sci. U.S.A.">
        <title>Genomic and structural basis for evolution of tropane alkaloid biosynthesis.</title>
        <authorList>
            <person name="Wanga Y.-J."/>
            <person name="Taina T."/>
            <person name="Yua J.-Y."/>
            <person name="Lia J."/>
            <person name="Xua B."/>
            <person name="Chenc J."/>
            <person name="D'Auriad J.C."/>
            <person name="Huanga J.-P."/>
            <person name="Huanga S.-X."/>
        </authorList>
    </citation>
    <scope>NUCLEOTIDE SEQUENCE [LARGE SCALE GENOMIC DNA]</scope>
    <source>
        <strain evidence="8">cv. KIB-2019</strain>
    </source>
</reference>
<keyword evidence="4" id="KW-0611">Plant defense</keyword>
<comment type="caution">
    <text evidence="7">The sequence shown here is derived from an EMBL/GenBank/DDBJ whole genome shotgun (WGS) entry which is preliminary data.</text>
</comment>
<sequence>MVKSPVNYTAFLALLLCFLLISSNEMQVAEGKICRWRSQILWSSFCLLSGDCFKKCKQEYSKATKGECIRKGLYRYCYCFRNCK</sequence>
<dbReference type="InterPro" id="IPR036574">
    <property type="entry name" value="Scorpion_toxin-like_sf"/>
</dbReference>
<keyword evidence="5" id="KW-1015">Disulfide bond</keyword>
<evidence type="ECO:0000313" key="8">
    <source>
        <dbReference type="Proteomes" id="UP001152561"/>
    </source>
</evidence>